<dbReference type="KEGG" id="pcz:PCL1606_56860"/>
<gene>
    <name evidence="1" type="ORF">PCL1606_56860</name>
</gene>
<dbReference type="EMBL" id="CP011110">
    <property type="protein sequence ID" value="AKA27131.1"/>
    <property type="molecule type" value="Genomic_DNA"/>
</dbReference>
<proteinExistence type="predicted"/>
<organism evidence="1 2">
    <name type="scientific">Pseudomonas chlororaphis</name>
    <dbReference type="NCBI Taxonomy" id="587753"/>
    <lineage>
        <taxon>Bacteria</taxon>
        <taxon>Pseudomonadati</taxon>
        <taxon>Pseudomonadota</taxon>
        <taxon>Gammaproteobacteria</taxon>
        <taxon>Pseudomonadales</taxon>
        <taxon>Pseudomonadaceae</taxon>
        <taxon>Pseudomonas</taxon>
    </lineage>
</organism>
<reference evidence="1 2" key="1">
    <citation type="journal article" date="2015" name="Mol. Plant Microbe Interact.">
        <title>Comparative Genomic Analysis of Pseudomonas chlororaphis PCL1606 Reveals New Insight into Antifungal Compounds Involved in Biocontrol.</title>
        <authorList>
            <person name="Calderon C.E."/>
            <person name="Ramos C."/>
            <person name="de Vicente A."/>
            <person name="Cazorla F.M."/>
        </authorList>
    </citation>
    <scope>NUCLEOTIDE SEQUENCE [LARGE SCALE GENOMIC DNA]</scope>
    <source>
        <strain evidence="1 2">PCL1606</strain>
    </source>
</reference>
<dbReference type="Proteomes" id="UP000032748">
    <property type="component" value="Chromosome"/>
</dbReference>
<sequence>MGEHACAQRLRRKRIRGDAATYTHTSLLVHTSICNQAANSPRESARKFSPGRKALWSKGFRADVFFAKDLAGRREAVTWT</sequence>
<evidence type="ECO:0000313" key="2">
    <source>
        <dbReference type="Proteomes" id="UP000032748"/>
    </source>
</evidence>
<name>A0A0D5Y767_9PSED</name>
<accession>A0A0D5Y767</accession>
<dbReference type="PATRIC" id="fig|587753.10.peg.5673"/>
<dbReference type="AlphaFoldDB" id="A0A0D5Y767"/>
<protein>
    <submittedName>
        <fullName evidence="1">Uncharacterized protein</fullName>
    </submittedName>
</protein>
<evidence type="ECO:0000313" key="1">
    <source>
        <dbReference type="EMBL" id="AKA27131.1"/>
    </source>
</evidence>